<evidence type="ECO:0000313" key="1">
    <source>
        <dbReference type="EMBL" id="KAK4108309.1"/>
    </source>
</evidence>
<keyword evidence="2" id="KW-1185">Reference proteome</keyword>
<reference evidence="1" key="1">
    <citation type="journal article" date="2023" name="Mol. Phylogenet. Evol.">
        <title>Genome-scale phylogeny and comparative genomics of the fungal order Sordariales.</title>
        <authorList>
            <person name="Hensen N."/>
            <person name="Bonometti L."/>
            <person name="Westerberg I."/>
            <person name="Brannstrom I.O."/>
            <person name="Guillou S."/>
            <person name="Cros-Aarteil S."/>
            <person name="Calhoun S."/>
            <person name="Haridas S."/>
            <person name="Kuo A."/>
            <person name="Mondo S."/>
            <person name="Pangilinan J."/>
            <person name="Riley R."/>
            <person name="LaButti K."/>
            <person name="Andreopoulos B."/>
            <person name="Lipzen A."/>
            <person name="Chen C."/>
            <person name="Yan M."/>
            <person name="Daum C."/>
            <person name="Ng V."/>
            <person name="Clum A."/>
            <person name="Steindorff A."/>
            <person name="Ohm R.A."/>
            <person name="Martin F."/>
            <person name="Silar P."/>
            <person name="Natvig D.O."/>
            <person name="Lalanne C."/>
            <person name="Gautier V."/>
            <person name="Ament-Velasquez S.L."/>
            <person name="Kruys A."/>
            <person name="Hutchinson M.I."/>
            <person name="Powell A.J."/>
            <person name="Barry K."/>
            <person name="Miller A.N."/>
            <person name="Grigoriev I.V."/>
            <person name="Debuchy R."/>
            <person name="Gladieux P."/>
            <person name="Hiltunen Thoren M."/>
            <person name="Johannesson H."/>
        </authorList>
    </citation>
    <scope>NUCLEOTIDE SEQUENCE</scope>
    <source>
        <strain evidence="1">CBS 508.74</strain>
    </source>
</reference>
<dbReference type="GeneID" id="89941220"/>
<evidence type="ECO:0000313" key="2">
    <source>
        <dbReference type="Proteomes" id="UP001302812"/>
    </source>
</evidence>
<dbReference type="PANTHER" id="PTHR42103:SF2">
    <property type="entry name" value="AB HYDROLASE-1 DOMAIN-CONTAINING PROTEIN"/>
    <property type="match status" value="1"/>
</dbReference>
<dbReference type="InterPro" id="IPR029058">
    <property type="entry name" value="AB_hydrolase_fold"/>
</dbReference>
<reference evidence="1" key="2">
    <citation type="submission" date="2023-05" db="EMBL/GenBank/DDBJ databases">
        <authorList>
            <consortium name="Lawrence Berkeley National Laboratory"/>
            <person name="Steindorff A."/>
            <person name="Hensen N."/>
            <person name="Bonometti L."/>
            <person name="Westerberg I."/>
            <person name="Brannstrom I.O."/>
            <person name="Guillou S."/>
            <person name="Cros-Aarteil S."/>
            <person name="Calhoun S."/>
            <person name="Haridas S."/>
            <person name="Kuo A."/>
            <person name="Mondo S."/>
            <person name="Pangilinan J."/>
            <person name="Riley R."/>
            <person name="Labutti K."/>
            <person name="Andreopoulos B."/>
            <person name="Lipzen A."/>
            <person name="Chen C."/>
            <person name="Yanf M."/>
            <person name="Daum C."/>
            <person name="Ng V."/>
            <person name="Clum A."/>
            <person name="Ohm R."/>
            <person name="Martin F."/>
            <person name="Silar P."/>
            <person name="Natvig D."/>
            <person name="Lalanne C."/>
            <person name="Gautier V."/>
            <person name="Ament-Velasquez S.L."/>
            <person name="Kruys A."/>
            <person name="Hutchinson M.I."/>
            <person name="Powell A.J."/>
            <person name="Barry K."/>
            <person name="Miller A.N."/>
            <person name="Grigoriev I.V."/>
            <person name="Debuchy R."/>
            <person name="Gladieux P."/>
            <person name="Thoren M.H."/>
            <person name="Johannesson H."/>
        </authorList>
    </citation>
    <scope>NUCLEOTIDE SEQUENCE</scope>
    <source>
        <strain evidence="1">CBS 508.74</strain>
    </source>
</reference>
<dbReference type="SUPFAM" id="SSF53474">
    <property type="entry name" value="alpha/beta-Hydrolases"/>
    <property type="match status" value="1"/>
</dbReference>
<sequence length="479" mass="52172">MDRNYGECENIPTSYNPLHLTALPEASLAFTIPSLHDGLPIDCRLYHPQSLGAPLDSPPWQRHAAIVAHPYAPLGGCYDDPVVEMVAATLLKLGFLVATFNFRGARGSAGKTSWTGKAERADYMSVVGFVVHYVHFLDPHPPTTPSKSPTDIHEHKEVGLTVHMRPPASRSSQSASLGTATSILLLAGYSYGSMITTQLPSLKEMLAAFDTPDCASHATEVRMRAQHLAETQSTTIARAAAAAVDAGITHTQKSLGLRVGGLGESPNSQETRRPLSVELEESLRHGVAELIARAKKEHCRFQKDHKQFTEVDGAHGAQHSVKQQSVSGRLLPVPGGLSTFREAYLLVSPLQGLVTNLATMSFPSLSNAYRRVLHRFSARTDKARSQPGLQEFGGLAGAVSVEAEQKLVRNSTLAIYGDRDEFVPAQKLREWASRLQEVPESMFRAHEPNVARILRESIEAFAVSLLDGNKEVSYHAPTR</sequence>
<name>A0AAN6QDT3_9PEZI</name>
<accession>A0AAN6QDT3</accession>
<comment type="caution">
    <text evidence="1">The sequence shown here is derived from an EMBL/GenBank/DDBJ whole genome shotgun (WGS) entry which is preliminary data.</text>
</comment>
<dbReference type="EMBL" id="MU853364">
    <property type="protein sequence ID" value="KAK4108309.1"/>
    <property type="molecule type" value="Genomic_DNA"/>
</dbReference>
<organism evidence="1 2">
    <name type="scientific">Canariomyces notabilis</name>
    <dbReference type="NCBI Taxonomy" id="2074819"/>
    <lineage>
        <taxon>Eukaryota</taxon>
        <taxon>Fungi</taxon>
        <taxon>Dikarya</taxon>
        <taxon>Ascomycota</taxon>
        <taxon>Pezizomycotina</taxon>
        <taxon>Sordariomycetes</taxon>
        <taxon>Sordariomycetidae</taxon>
        <taxon>Sordariales</taxon>
        <taxon>Chaetomiaceae</taxon>
        <taxon>Canariomyces</taxon>
    </lineage>
</organism>
<dbReference type="AlphaFoldDB" id="A0AAN6QDT3"/>
<dbReference type="Proteomes" id="UP001302812">
    <property type="component" value="Unassembled WGS sequence"/>
</dbReference>
<gene>
    <name evidence="1" type="ORF">N656DRAFT_792613</name>
</gene>
<protein>
    <recommendedName>
        <fullName evidence="3">Prolyl oligopeptidase</fullName>
    </recommendedName>
</protein>
<evidence type="ECO:0008006" key="3">
    <source>
        <dbReference type="Google" id="ProtNLM"/>
    </source>
</evidence>
<proteinExistence type="predicted"/>
<dbReference type="RefSeq" id="XP_064665879.1">
    <property type="nucleotide sequence ID" value="XM_064817095.1"/>
</dbReference>
<dbReference type="PANTHER" id="PTHR42103">
    <property type="entry name" value="ALPHA/BETA-HYDROLASES SUPERFAMILY PROTEIN"/>
    <property type="match status" value="1"/>
</dbReference>
<dbReference type="Gene3D" id="3.40.50.1820">
    <property type="entry name" value="alpha/beta hydrolase"/>
    <property type="match status" value="1"/>
</dbReference>